<feature type="transmembrane region" description="Helical" evidence="8">
    <location>
        <begin position="529"/>
        <end position="548"/>
    </location>
</feature>
<dbReference type="PANTHER" id="PTHR32063">
    <property type="match status" value="1"/>
</dbReference>
<keyword evidence="5 8" id="KW-0812">Transmembrane</keyword>
<evidence type="ECO:0000256" key="6">
    <source>
        <dbReference type="ARBA" id="ARBA00022989"/>
    </source>
</evidence>
<dbReference type="EMBL" id="CP044331">
    <property type="protein sequence ID" value="QGM97406.1"/>
    <property type="molecule type" value="Genomic_DNA"/>
</dbReference>
<dbReference type="SUPFAM" id="SSF82693">
    <property type="entry name" value="Multidrug efflux transporter AcrB pore domain, PN1, PN2, PC1 and PC2 subdomains"/>
    <property type="match status" value="4"/>
</dbReference>
<dbReference type="Gene3D" id="3.30.70.1440">
    <property type="entry name" value="Multidrug efflux transporter AcrB pore domain"/>
    <property type="match status" value="1"/>
</dbReference>
<dbReference type="PANTHER" id="PTHR32063:SF34">
    <property type="entry name" value="MULTIDRUG RESISTANCE PROTEIN MDTC"/>
    <property type="match status" value="1"/>
</dbReference>
<evidence type="ECO:0000256" key="8">
    <source>
        <dbReference type="SAM" id="Phobius"/>
    </source>
</evidence>
<dbReference type="KEGG" id="mpar:F7D14_07925"/>
<dbReference type="AlphaFoldDB" id="A0A6B8M4V1"/>
<keyword evidence="3" id="KW-1003">Cell membrane</keyword>
<dbReference type="PRINTS" id="PR00702">
    <property type="entry name" value="ACRIFLAVINRP"/>
</dbReference>
<evidence type="ECO:0000313" key="10">
    <source>
        <dbReference type="Proteomes" id="UP000422569"/>
    </source>
</evidence>
<dbReference type="InterPro" id="IPR027463">
    <property type="entry name" value="AcrB_DN_DC_subdom"/>
</dbReference>
<dbReference type="SUPFAM" id="SSF82714">
    <property type="entry name" value="Multidrug efflux transporter AcrB TolC docking domain, DN and DC subdomains"/>
    <property type="match status" value="2"/>
</dbReference>
<keyword evidence="10" id="KW-1185">Reference proteome</keyword>
<dbReference type="GO" id="GO:0042910">
    <property type="term" value="F:xenobiotic transmembrane transporter activity"/>
    <property type="evidence" value="ECO:0007669"/>
    <property type="project" value="TreeGrafter"/>
</dbReference>
<dbReference type="Gene3D" id="3.30.2090.10">
    <property type="entry name" value="Multidrug efflux transporter AcrB TolC docking domain, DN and DC subdomains"/>
    <property type="match status" value="2"/>
</dbReference>
<dbReference type="Pfam" id="PF00873">
    <property type="entry name" value="ACR_tran"/>
    <property type="match status" value="1"/>
</dbReference>
<keyword evidence="6 8" id="KW-1133">Transmembrane helix</keyword>
<feature type="transmembrane region" description="Helical" evidence="8">
    <location>
        <begin position="12"/>
        <end position="35"/>
    </location>
</feature>
<feature type="transmembrane region" description="Helical" evidence="8">
    <location>
        <begin position="463"/>
        <end position="490"/>
    </location>
</feature>
<dbReference type="InterPro" id="IPR001036">
    <property type="entry name" value="Acrflvin-R"/>
</dbReference>
<feature type="transmembrane region" description="Helical" evidence="8">
    <location>
        <begin position="933"/>
        <end position="959"/>
    </location>
</feature>
<evidence type="ECO:0000256" key="2">
    <source>
        <dbReference type="ARBA" id="ARBA00022448"/>
    </source>
</evidence>
<evidence type="ECO:0000256" key="5">
    <source>
        <dbReference type="ARBA" id="ARBA00022692"/>
    </source>
</evidence>
<keyword evidence="2" id="KW-0813">Transport</keyword>
<name>A0A6B8M4V1_9HYPH</name>
<comment type="subcellular location">
    <subcellularLocation>
        <location evidence="1">Cell inner membrane</location>
        <topology evidence="1">Multi-pass membrane protein</topology>
    </subcellularLocation>
</comment>
<feature type="transmembrane region" description="Helical" evidence="8">
    <location>
        <begin position="431"/>
        <end position="451"/>
    </location>
</feature>
<feature type="transmembrane region" description="Helical" evidence="8">
    <location>
        <begin position="360"/>
        <end position="380"/>
    </location>
</feature>
<protein>
    <submittedName>
        <fullName evidence="9">Multidrug transporter subunit MdtC</fullName>
    </submittedName>
</protein>
<evidence type="ECO:0000256" key="1">
    <source>
        <dbReference type="ARBA" id="ARBA00004429"/>
    </source>
</evidence>
<feature type="transmembrane region" description="Helical" evidence="8">
    <location>
        <begin position="1012"/>
        <end position="1038"/>
    </location>
</feature>
<evidence type="ECO:0000313" key="9">
    <source>
        <dbReference type="EMBL" id="QGM97406.1"/>
    </source>
</evidence>
<feature type="transmembrane region" description="Helical" evidence="8">
    <location>
        <begin position="386"/>
        <end position="411"/>
    </location>
</feature>
<dbReference type="RefSeq" id="WP_016920807.1">
    <property type="nucleotide sequence ID" value="NZ_CP044331.1"/>
</dbReference>
<dbReference type="Gene3D" id="1.20.1640.10">
    <property type="entry name" value="Multidrug efflux transporter AcrB transmembrane domain"/>
    <property type="match status" value="2"/>
</dbReference>
<dbReference type="FunFam" id="3.30.70.1430:FF:000001">
    <property type="entry name" value="Efflux pump membrane transporter"/>
    <property type="match status" value="1"/>
</dbReference>
<sequence>MRPLETAIERPVATSLLMAGLTIFGAIAFFLLPVAPVPQIDYPMITVSANMPGASPQTMASTVATPLERRLGLISSVNEMTSTSSLGTTRVSLQFNLDRDINGAQRDVQAAIAAARADLPLALRSNPTTRATGPADVPVLTLALTSDTLSQGQLFEAASNVLQQPLSQVPGVSQVSVNGGSLPAVRVELNPNALFKYALSLEDVRLALSAANYNAPKGELISGERRLQIYSNDQLRRAEHYKNLVIAHRDGAIIRLHDVANVIDSVEDSRSFGLVDDIPGIQVNVSRAPGANNIEVADKVKALLPALTSALPADAVMRVMRDRTLTIRSSLHEVERGLILAIAFVIMTVFLFLRDWRATLVPSISVFVSLIGSFGAMYLLDYTLDNLSLMALTIATGFVVDDAIVVVENIVRHIEAGETRRRAVLEGSREVAFTVLSMSLSLLAVFMPILLMDGFVGRMLREFAVTLSVAILISLALSVSATPMLCAQILRAHSRNPSSRILRASESALSVIQRGYETSLGFALARPRLTMATLFTTVALNVYLFTIIPKGFFPTQDTGRMHGALVADQSVSFQAMQKKLEQAIEIVRSDAAIATAAGTIGGSFFGPGGSINTADMQVTLKPLAERNASVDEVLARLRAKASKISGASLYLQSTQDVRIGGRSSNALYQYTLQSDNLDELQAWAPRVLEALRRNPVLQDVNSDQQDRGLQTNVEVDREAARRFNLTTSLIDNTLYDAYGQRQISTIYEPLNQYHVVMELAPKYRESIASLSEIFIGAGAAGAASLPKTGARSETQSAAKLQSASMVPLLAFSRVAPGKASLQVNHQGNFAATTISFNLSVGKSLSDATTAIKETMDAIGAPATLRGAFAGTAASYQDSLANQPMLIAAALATVYIVLGMLYESFLHPITILSTLPSAGVGALLALMACNTDLSIVAMIGVLLLIGIVKKNAIMLVDFAIDSRRRFRIGADDAIRRACAARFRPIVMTTLVALFSAVPLAFGTGEGAEIRRPLGIAVIGGLIVSQLLTLYTTPVVFLYIDRLQNWLLTLRIAPPRSTQTGSDA</sequence>
<gene>
    <name evidence="9" type="ORF">F7D14_07925</name>
</gene>
<proteinExistence type="predicted"/>
<accession>A0A6B8M4V1</accession>
<dbReference type="GO" id="GO:0005886">
    <property type="term" value="C:plasma membrane"/>
    <property type="evidence" value="ECO:0007669"/>
    <property type="project" value="UniProtKB-SubCell"/>
</dbReference>
<feature type="transmembrane region" description="Helical" evidence="8">
    <location>
        <begin position="908"/>
        <end position="927"/>
    </location>
</feature>
<feature type="transmembrane region" description="Helical" evidence="8">
    <location>
        <begin position="884"/>
        <end position="901"/>
    </location>
</feature>
<keyword evidence="7 8" id="KW-0472">Membrane</keyword>
<dbReference type="SUPFAM" id="SSF82866">
    <property type="entry name" value="Multidrug efflux transporter AcrB transmembrane domain"/>
    <property type="match status" value="2"/>
</dbReference>
<evidence type="ECO:0000256" key="3">
    <source>
        <dbReference type="ARBA" id="ARBA00022475"/>
    </source>
</evidence>
<evidence type="ECO:0000256" key="4">
    <source>
        <dbReference type="ARBA" id="ARBA00022519"/>
    </source>
</evidence>
<dbReference type="Gene3D" id="3.30.70.1430">
    <property type="entry name" value="Multidrug efflux transporter AcrB pore domain"/>
    <property type="match status" value="2"/>
</dbReference>
<evidence type="ECO:0000256" key="7">
    <source>
        <dbReference type="ARBA" id="ARBA00023136"/>
    </source>
</evidence>
<dbReference type="FunFam" id="1.20.1640.10:FF:000001">
    <property type="entry name" value="Efflux pump membrane transporter"/>
    <property type="match status" value="1"/>
</dbReference>
<dbReference type="Gene3D" id="3.30.70.1320">
    <property type="entry name" value="Multidrug efflux transporter AcrB pore domain like"/>
    <property type="match status" value="1"/>
</dbReference>
<feature type="transmembrane region" description="Helical" evidence="8">
    <location>
        <begin position="337"/>
        <end position="353"/>
    </location>
</feature>
<keyword evidence="4" id="KW-0997">Cell inner membrane</keyword>
<reference evidence="9 10" key="1">
    <citation type="submission" date="2019-09" db="EMBL/GenBank/DDBJ databases">
        <title>Isolation and complete genome sequencing of Methylocystis species.</title>
        <authorList>
            <person name="Rumah B.L."/>
            <person name="Stead C.E."/>
            <person name="Stevens B.C."/>
            <person name="Minton N.P."/>
            <person name="Grosse-Honebrink A."/>
            <person name="Zhang Y."/>
        </authorList>
    </citation>
    <scope>NUCLEOTIDE SEQUENCE [LARGE SCALE GENOMIC DNA]</scope>
    <source>
        <strain evidence="9 10">BRCS2</strain>
    </source>
</reference>
<dbReference type="Proteomes" id="UP000422569">
    <property type="component" value="Chromosome"/>
</dbReference>
<organism evidence="9 10">
    <name type="scientific">Methylocystis parvus</name>
    <dbReference type="NCBI Taxonomy" id="134"/>
    <lineage>
        <taxon>Bacteria</taxon>
        <taxon>Pseudomonadati</taxon>
        <taxon>Pseudomonadota</taxon>
        <taxon>Alphaproteobacteria</taxon>
        <taxon>Hyphomicrobiales</taxon>
        <taxon>Methylocystaceae</taxon>
        <taxon>Methylocystis</taxon>
    </lineage>
</organism>
<feature type="transmembrane region" description="Helical" evidence="8">
    <location>
        <begin position="980"/>
        <end position="1000"/>
    </location>
</feature>